<organism evidence="1 2">
    <name type="scientific">Lipomyces kononenkoae</name>
    <name type="common">Yeast</name>
    <dbReference type="NCBI Taxonomy" id="34357"/>
    <lineage>
        <taxon>Eukaryota</taxon>
        <taxon>Fungi</taxon>
        <taxon>Dikarya</taxon>
        <taxon>Ascomycota</taxon>
        <taxon>Saccharomycotina</taxon>
        <taxon>Lipomycetes</taxon>
        <taxon>Lipomycetales</taxon>
        <taxon>Lipomycetaceae</taxon>
        <taxon>Lipomyces</taxon>
    </lineage>
</organism>
<reference evidence="2" key="1">
    <citation type="journal article" date="2024" name="Front. Bioeng. Biotechnol.">
        <title>Genome-scale model development and genomic sequencing of the oleaginous clade Lipomyces.</title>
        <authorList>
            <person name="Czajka J.J."/>
            <person name="Han Y."/>
            <person name="Kim J."/>
            <person name="Mondo S.J."/>
            <person name="Hofstad B.A."/>
            <person name="Robles A."/>
            <person name="Haridas S."/>
            <person name="Riley R."/>
            <person name="LaButti K."/>
            <person name="Pangilinan J."/>
            <person name="Andreopoulos W."/>
            <person name="Lipzen A."/>
            <person name="Yan J."/>
            <person name="Wang M."/>
            <person name="Ng V."/>
            <person name="Grigoriev I.V."/>
            <person name="Spatafora J.W."/>
            <person name="Magnuson J.K."/>
            <person name="Baker S.E."/>
            <person name="Pomraning K.R."/>
        </authorList>
    </citation>
    <scope>NUCLEOTIDE SEQUENCE [LARGE SCALE GENOMIC DNA]</scope>
    <source>
        <strain evidence="2">CBS 7786</strain>
    </source>
</reference>
<proteinExistence type="predicted"/>
<sequence>MSRPGLIRSPTYSLSNGGVSSPLPRTPASAAALEQALQKADNLAHEIAGSLARLGAASTTIESAIKPISGSTQTYTNIGKNVDTTVSELEVLRSYQAVFEEEEPRIRRGNLEIVEYSQSIDRLKSAIKSLEGSPLKSSQQVTTRMNQLITTAVSNVRERYRKMLISASPISEAENNVEFEPEIPDATIKDLSIMVDFFMVTDMSAAVPLYADIRGKYIMHNLSVLSDMAVKTEIKRVYGFYRKGTSCFKQYMDAVLRAMVTEEKMIRKVFKAKSDIQNALSSTLKDVEKSFETTLQAINNVIRKNVITNCFYAYDVIEQIHAASGELLLATENPVFNLESCGKELRKTAQDSFHDMLRHIELVVSGLAGLPVDFAVLDITKQVMGWVARLEDYDTTLASLLIPLGAPSTWSLSLSYQSTFSTATGSGTPDSANMGAEILSLFISEIFDDLLVNIEAKARTQYKKVTRVGLQVIANLIYVERGVRASPQISAVLTSGTGIERLDKVRKRALNMFLDGWKVCASYLMDVTVVRSASTASGGKAAMSSKDREVIKEKFRNFNTSFDELVAKFREYNFGDADLRAYLAKEVAFVSPLYQRFYEKHKAGEFSKHTEKYIKYNKSQLDQILAGLT</sequence>
<name>A0ACC3SVR0_LIPKO</name>
<protein>
    <submittedName>
        <fullName evidence="1">Cullin repeat-like-containing domain protein</fullName>
    </submittedName>
</protein>
<keyword evidence="2" id="KW-1185">Reference proteome</keyword>
<evidence type="ECO:0000313" key="1">
    <source>
        <dbReference type="EMBL" id="KAK9235736.1"/>
    </source>
</evidence>
<dbReference type="Proteomes" id="UP001433508">
    <property type="component" value="Unassembled WGS sequence"/>
</dbReference>
<dbReference type="EMBL" id="MU971405">
    <property type="protein sequence ID" value="KAK9235736.1"/>
    <property type="molecule type" value="Genomic_DNA"/>
</dbReference>
<accession>A0ACC3SVR0</accession>
<gene>
    <name evidence="1" type="ORF">V1525DRAFT_364383</name>
</gene>
<comment type="caution">
    <text evidence="1">The sequence shown here is derived from an EMBL/GenBank/DDBJ whole genome shotgun (WGS) entry which is preliminary data.</text>
</comment>
<evidence type="ECO:0000313" key="2">
    <source>
        <dbReference type="Proteomes" id="UP001433508"/>
    </source>
</evidence>